<keyword evidence="5" id="KW-1185">Reference proteome</keyword>
<keyword evidence="3" id="KW-0378">Hydrolase</keyword>
<dbReference type="PANTHER" id="PTHR31223">
    <property type="entry name" value="LOG FAMILY PROTEIN YJL055W"/>
    <property type="match status" value="1"/>
</dbReference>
<dbReference type="Pfam" id="PF03641">
    <property type="entry name" value="Lysine_decarbox"/>
    <property type="match status" value="1"/>
</dbReference>
<gene>
    <name evidence="4" type="ORF">ISP18_03550</name>
</gene>
<dbReference type="InterPro" id="IPR005269">
    <property type="entry name" value="LOG"/>
</dbReference>
<comment type="catalytic activity">
    <reaction evidence="1">
        <text>AMP + H2O = D-ribose 5-phosphate + adenine</text>
        <dbReference type="Rhea" id="RHEA:20129"/>
        <dbReference type="ChEBI" id="CHEBI:15377"/>
        <dbReference type="ChEBI" id="CHEBI:16708"/>
        <dbReference type="ChEBI" id="CHEBI:78346"/>
        <dbReference type="ChEBI" id="CHEBI:456215"/>
        <dbReference type="EC" id="3.2.2.4"/>
    </reaction>
</comment>
<sequence length="198" mass="22172">MPQPTALCVYCGSNSGKHPEYVESARVFGTAMAQRDIALVYGGGKVGLMGTVADAVLAAGGKVVGVIPRQLVEREVAHPGVTEMHVVETMHQRKTRMYELSDAFVALPGGFGTMDEMFEMLTWAQLGLHKYPCAFFDVRGYYTPLRAMMDHMVDEGFVRTEQRESIWFGDNMEQLFDWMSHYQGSYAPKWIDSRSVEA</sequence>
<name>A0ABW8IH99_9GAMM</name>
<dbReference type="PANTHER" id="PTHR31223:SF70">
    <property type="entry name" value="LOG FAMILY PROTEIN YJL055W"/>
    <property type="match status" value="1"/>
</dbReference>
<keyword evidence="3" id="KW-0203">Cytokinin biosynthesis</keyword>
<evidence type="ECO:0000313" key="5">
    <source>
        <dbReference type="Proteomes" id="UP001620409"/>
    </source>
</evidence>
<dbReference type="Proteomes" id="UP001620409">
    <property type="component" value="Unassembled WGS sequence"/>
</dbReference>
<evidence type="ECO:0000256" key="3">
    <source>
        <dbReference type="RuleBase" id="RU363015"/>
    </source>
</evidence>
<proteinExistence type="inferred from homology"/>
<dbReference type="NCBIfam" id="TIGR00730">
    <property type="entry name" value="Rossman fold protein, TIGR00730 family"/>
    <property type="match status" value="1"/>
</dbReference>
<dbReference type="SUPFAM" id="SSF102405">
    <property type="entry name" value="MCP/YpsA-like"/>
    <property type="match status" value="1"/>
</dbReference>
<dbReference type="EC" id="3.2.2.n1" evidence="3"/>
<reference evidence="4 5" key="1">
    <citation type="submission" date="2020-10" db="EMBL/GenBank/DDBJ databases">
        <title>Phylogeny of dyella-like bacteria.</title>
        <authorList>
            <person name="Fu J."/>
        </authorList>
    </citation>
    <scope>NUCLEOTIDE SEQUENCE [LARGE SCALE GENOMIC DNA]</scope>
    <source>
        <strain evidence="4 5">DHG40</strain>
    </source>
</reference>
<evidence type="ECO:0000256" key="2">
    <source>
        <dbReference type="ARBA" id="ARBA00006763"/>
    </source>
</evidence>
<evidence type="ECO:0000313" key="4">
    <source>
        <dbReference type="EMBL" id="MFK2853661.1"/>
    </source>
</evidence>
<dbReference type="InterPro" id="IPR031100">
    <property type="entry name" value="LOG_fam"/>
</dbReference>
<comment type="caution">
    <text evidence="4">The sequence shown here is derived from an EMBL/GenBank/DDBJ whole genome shotgun (WGS) entry which is preliminary data.</text>
</comment>
<dbReference type="RefSeq" id="WP_380017609.1">
    <property type="nucleotide sequence ID" value="NZ_JADIKI010000021.1"/>
</dbReference>
<accession>A0ABW8IH99</accession>
<organism evidence="4 5">
    <name type="scientific">Dyella humi</name>
    <dbReference type="NCBI Taxonomy" id="1770547"/>
    <lineage>
        <taxon>Bacteria</taxon>
        <taxon>Pseudomonadati</taxon>
        <taxon>Pseudomonadota</taxon>
        <taxon>Gammaproteobacteria</taxon>
        <taxon>Lysobacterales</taxon>
        <taxon>Rhodanobacteraceae</taxon>
        <taxon>Dyella</taxon>
    </lineage>
</organism>
<dbReference type="Gene3D" id="3.40.50.450">
    <property type="match status" value="1"/>
</dbReference>
<dbReference type="EMBL" id="JADIKI010000021">
    <property type="protein sequence ID" value="MFK2853661.1"/>
    <property type="molecule type" value="Genomic_DNA"/>
</dbReference>
<protein>
    <recommendedName>
        <fullName evidence="3">Cytokinin riboside 5'-monophosphate phosphoribohydrolase</fullName>
        <ecNumber evidence="3">3.2.2.n1</ecNumber>
    </recommendedName>
</protein>
<evidence type="ECO:0000256" key="1">
    <source>
        <dbReference type="ARBA" id="ARBA00000274"/>
    </source>
</evidence>
<comment type="similarity">
    <text evidence="2 3">Belongs to the LOG family.</text>
</comment>